<feature type="non-terminal residue" evidence="1">
    <location>
        <position position="215"/>
    </location>
</feature>
<feature type="non-terminal residue" evidence="1">
    <location>
        <position position="1"/>
    </location>
</feature>
<dbReference type="EMBL" id="KZ819810">
    <property type="protein sequence ID" value="PWN51898.1"/>
    <property type="molecule type" value="Genomic_DNA"/>
</dbReference>
<dbReference type="Proteomes" id="UP000245626">
    <property type="component" value="Unassembled WGS sequence"/>
</dbReference>
<organism evidence="1 2">
    <name type="scientific">Violaceomyces palustris</name>
    <dbReference type="NCBI Taxonomy" id="1673888"/>
    <lineage>
        <taxon>Eukaryota</taxon>
        <taxon>Fungi</taxon>
        <taxon>Dikarya</taxon>
        <taxon>Basidiomycota</taxon>
        <taxon>Ustilaginomycotina</taxon>
        <taxon>Ustilaginomycetes</taxon>
        <taxon>Violaceomycetales</taxon>
        <taxon>Violaceomycetaceae</taxon>
        <taxon>Violaceomyces</taxon>
    </lineage>
</organism>
<sequence length="215" mass="24338">TGAALSDKIEEAYSFLCDNFVEGDEIFLFGFSRGAYTARALSGFINWCGVLSKAQLRYFNEIWRAYQRRDPKDPETNREASEVLFKAIGREAEAQGVKRVVPPRIKAIGVFDTVKALGLPGFFSSKALTRFFDFYDPGLGSNVEHAFQALSLGEDRKDFLPTLWYQPRDRLETLRKGQVLRQCWFQGCHSDVGGSYNWHGLSDISLAWMVANLVD</sequence>
<protein>
    <submittedName>
        <fullName evidence="1">Uncharacterized protein</fullName>
    </submittedName>
</protein>
<gene>
    <name evidence="1" type="ORF">IE53DRAFT_306942</name>
</gene>
<proteinExistence type="predicted"/>
<evidence type="ECO:0000313" key="1">
    <source>
        <dbReference type="EMBL" id="PWN51898.1"/>
    </source>
</evidence>
<evidence type="ECO:0000313" key="2">
    <source>
        <dbReference type="Proteomes" id="UP000245626"/>
    </source>
</evidence>
<reference evidence="1 2" key="1">
    <citation type="journal article" date="2018" name="Mol. Biol. Evol.">
        <title>Broad Genomic Sampling Reveals a Smut Pathogenic Ancestry of the Fungal Clade Ustilaginomycotina.</title>
        <authorList>
            <person name="Kijpornyongpan T."/>
            <person name="Mondo S.J."/>
            <person name="Barry K."/>
            <person name="Sandor L."/>
            <person name="Lee J."/>
            <person name="Lipzen A."/>
            <person name="Pangilinan J."/>
            <person name="LaButti K."/>
            <person name="Hainaut M."/>
            <person name="Henrissat B."/>
            <person name="Grigoriev I.V."/>
            <person name="Spatafora J.W."/>
            <person name="Aime M.C."/>
        </authorList>
    </citation>
    <scope>NUCLEOTIDE SEQUENCE [LARGE SCALE GENOMIC DNA]</scope>
    <source>
        <strain evidence="1 2">SA 807</strain>
    </source>
</reference>
<name>A0ACD0P1B0_9BASI</name>
<keyword evidence="2" id="KW-1185">Reference proteome</keyword>
<accession>A0ACD0P1B0</accession>